<feature type="domain" description="6-phosphogluconate dehydrogenase NADP-binding" evidence="2">
    <location>
        <begin position="124"/>
        <end position="281"/>
    </location>
</feature>
<dbReference type="InterPro" id="IPR036291">
    <property type="entry name" value="NAD(P)-bd_dom_sf"/>
</dbReference>
<dbReference type="PANTHER" id="PTHR43580:SF2">
    <property type="entry name" value="CYTOKINE-LIKE NUCLEAR FACTOR N-PAC"/>
    <property type="match status" value="1"/>
</dbReference>
<keyword evidence="4" id="KW-1185">Reference proteome</keyword>
<dbReference type="Proteomes" id="UP000887116">
    <property type="component" value="Unassembled WGS sequence"/>
</dbReference>
<protein>
    <submittedName>
        <fullName evidence="3">Oxidoreductase GLYR1-like protein</fullName>
    </submittedName>
</protein>
<dbReference type="AlphaFoldDB" id="A0A8X6L3A7"/>
<dbReference type="SUPFAM" id="SSF51735">
    <property type="entry name" value="NAD(P)-binding Rossmann-fold domains"/>
    <property type="match status" value="1"/>
</dbReference>
<dbReference type="Pfam" id="PF03446">
    <property type="entry name" value="NAD_binding_2"/>
    <property type="match status" value="1"/>
</dbReference>
<name>A0A8X6L3A7_TRICU</name>
<dbReference type="EMBL" id="BMAO01023982">
    <property type="protein sequence ID" value="GFQ92223.1"/>
    <property type="molecule type" value="Genomic_DNA"/>
</dbReference>
<sequence length="332" mass="37464">METGGLTAPEPASKDSLKNDESTKNCTVVHNPKEIVKFASMRDEELREISRKSNVSHIRKYKHSRKTIKMVFKTVVEYPVQNSITKKTKVKQPLDDPSGAPGEHMLFHYPNEPSLQVPRPTPKKIGLMGMGVIAERIVNHFLNLGLDVSVWNQNAEKCQKLVEAGAQLRPTPSAVVRNSDIIFNCVSGLDPVLSLVFECVLQGFEKCEAGTKGYVDLTFNDPSISRVIAEAIYFYGGKYLEAPIYDSKRLAENRGLRIICSGDVELFRECESWFRAFSNYVSFSNLNIGANNDFILAVNKLMDKEIDKEVLEAFSRYTPEYMLEKMHEVSLN</sequence>
<feature type="compositionally biased region" description="Basic and acidic residues" evidence="1">
    <location>
        <begin position="12"/>
        <end position="23"/>
    </location>
</feature>
<evidence type="ECO:0000313" key="4">
    <source>
        <dbReference type="Proteomes" id="UP000887116"/>
    </source>
</evidence>
<evidence type="ECO:0000313" key="3">
    <source>
        <dbReference type="EMBL" id="GFQ92223.1"/>
    </source>
</evidence>
<evidence type="ECO:0000256" key="1">
    <source>
        <dbReference type="SAM" id="MobiDB-lite"/>
    </source>
</evidence>
<organism evidence="3 4">
    <name type="scientific">Trichonephila clavata</name>
    <name type="common">Joro spider</name>
    <name type="synonym">Nephila clavata</name>
    <dbReference type="NCBI Taxonomy" id="2740835"/>
    <lineage>
        <taxon>Eukaryota</taxon>
        <taxon>Metazoa</taxon>
        <taxon>Ecdysozoa</taxon>
        <taxon>Arthropoda</taxon>
        <taxon>Chelicerata</taxon>
        <taxon>Arachnida</taxon>
        <taxon>Araneae</taxon>
        <taxon>Araneomorphae</taxon>
        <taxon>Entelegynae</taxon>
        <taxon>Araneoidea</taxon>
        <taxon>Nephilidae</taxon>
        <taxon>Trichonephila</taxon>
    </lineage>
</organism>
<evidence type="ECO:0000259" key="2">
    <source>
        <dbReference type="Pfam" id="PF03446"/>
    </source>
</evidence>
<dbReference type="InterPro" id="IPR051265">
    <property type="entry name" value="HIBADH-related_NP60_sf"/>
</dbReference>
<proteinExistence type="predicted"/>
<gene>
    <name evidence="3" type="primary">NCL1_52761</name>
    <name evidence="3" type="ORF">TNCT_101591</name>
</gene>
<comment type="caution">
    <text evidence="3">The sequence shown here is derived from an EMBL/GenBank/DDBJ whole genome shotgun (WGS) entry which is preliminary data.</text>
</comment>
<dbReference type="InterPro" id="IPR006115">
    <property type="entry name" value="6PGDH_NADP-bd"/>
</dbReference>
<dbReference type="PANTHER" id="PTHR43580">
    <property type="entry name" value="OXIDOREDUCTASE GLYR1-RELATED"/>
    <property type="match status" value="1"/>
</dbReference>
<reference evidence="3" key="1">
    <citation type="submission" date="2020-07" db="EMBL/GenBank/DDBJ databases">
        <title>Multicomponent nature underlies the extraordinary mechanical properties of spider dragline silk.</title>
        <authorList>
            <person name="Kono N."/>
            <person name="Nakamura H."/>
            <person name="Mori M."/>
            <person name="Yoshida Y."/>
            <person name="Ohtoshi R."/>
            <person name="Malay A.D."/>
            <person name="Moran D.A.P."/>
            <person name="Tomita M."/>
            <person name="Numata K."/>
            <person name="Arakawa K."/>
        </authorList>
    </citation>
    <scope>NUCLEOTIDE SEQUENCE</scope>
</reference>
<feature type="region of interest" description="Disordered" evidence="1">
    <location>
        <begin position="1"/>
        <end position="25"/>
    </location>
</feature>
<dbReference type="GO" id="GO:0050661">
    <property type="term" value="F:NADP binding"/>
    <property type="evidence" value="ECO:0007669"/>
    <property type="project" value="InterPro"/>
</dbReference>
<dbReference type="OrthoDB" id="435038at2759"/>
<accession>A0A8X6L3A7</accession>
<dbReference type="Gene3D" id="3.40.50.720">
    <property type="entry name" value="NAD(P)-binding Rossmann-like Domain"/>
    <property type="match status" value="1"/>
</dbReference>